<dbReference type="AlphaFoldDB" id="A0A345ZUT1"/>
<dbReference type="PANTHER" id="PTHR30024">
    <property type="entry name" value="ALIPHATIC SULFONATES-BINDING PROTEIN-RELATED"/>
    <property type="match status" value="1"/>
</dbReference>
<dbReference type="Pfam" id="PF09084">
    <property type="entry name" value="NMT1"/>
    <property type="match status" value="1"/>
</dbReference>
<organism evidence="6 7">
    <name type="scientific">Pseudolabrys taiwanensis</name>
    <dbReference type="NCBI Taxonomy" id="331696"/>
    <lineage>
        <taxon>Bacteria</taxon>
        <taxon>Pseudomonadati</taxon>
        <taxon>Pseudomonadota</taxon>
        <taxon>Alphaproteobacteria</taxon>
        <taxon>Hyphomicrobiales</taxon>
        <taxon>Xanthobacteraceae</taxon>
        <taxon>Pseudolabrys</taxon>
    </lineage>
</organism>
<accession>A0A345ZUT1</accession>
<comment type="subcellular location">
    <subcellularLocation>
        <location evidence="1">Periplasm</location>
    </subcellularLocation>
</comment>
<name>A0A345ZUT1_9HYPH</name>
<protein>
    <recommendedName>
        <fullName evidence="5">SsuA/THI5-like domain-containing protein</fullName>
    </recommendedName>
</protein>
<gene>
    <name evidence="6" type="ORF">DW352_09245</name>
</gene>
<evidence type="ECO:0000256" key="1">
    <source>
        <dbReference type="ARBA" id="ARBA00004418"/>
    </source>
</evidence>
<dbReference type="RefSeq" id="WP_115690562.1">
    <property type="nucleotide sequence ID" value="NZ_CP031417.1"/>
</dbReference>
<dbReference type="InterPro" id="IPR015168">
    <property type="entry name" value="SsuA/THI5"/>
</dbReference>
<evidence type="ECO:0000313" key="7">
    <source>
        <dbReference type="Proteomes" id="UP000254889"/>
    </source>
</evidence>
<dbReference type="GO" id="GO:0042597">
    <property type="term" value="C:periplasmic space"/>
    <property type="evidence" value="ECO:0007669"/>
    <property type="project" value="UniProtKB-SubCell"/>
</dbReference>
<feature type="chain" id="PRO_5017064206" description="SsuA/THI5-like domain-containing protein" evidence="4">
    <location>
        <begin position="28"/>
        <end position="355"/>
    </location>
</feature>
<reference evidence="6 7" key="1">
    <citation type="submission" date="2018-07" db="EMBL/GenBank/DDBJ databases">
        <authorList>
            <person name="Quirk P.G."/>
            <person name="Krulwich T.A."/>
        </authorList>
    </citation>
    <scope>NUCLEOTIDE SEQUENCE [LARGE SCALE GENOMIC DNA]</scope>
    <source>
        <strain evidence="6 7">CC-BB4</strain>
    </source>
</reference>
<evidence type="ECO:0000259" key="5">
    <source>
        <dbReference type="Pfam" id="PF09084"/>
    </source>
</evidence>
<keyword evidence="3 4" id="KW-0732">Signal</keyword>
<sequence>MKFLKSMSLLAAAAVSAMGVMSFAAPAARANDVIRIGYGPFLSGGGLFIAKEKGYFEKMGITVELRRFDDGSLAVPAMIAGELELTNLPAAANLFNSIAKGAPIAVFADWGNNRPGHGYTAFLVSQKLYDEGVRTIPDLAKLKGKKVGVSALGSINHYNAAQILMKAGLNPAKDVQWIFNVPQPDLMKMLGQGQVEGSDLSYNLAAFAKANKMGQIIANGDEIAPNFQIAAFAGRKDFLTQKHDVMVRFMVAYLQGIKEFDAAADAPDKDPQILDILAKYTTLNKPELIKQIAPHWAYLNEDGMPQIDSIMQMQDFWSGEYFQYVKTKVTREQLFDLSIAKEAKAKFDKEKPFAK</sequence>
<feature type="domain" description="SsuA/THI5-like" evidence="5">
    <location>
        <begin position="46"/>
        <end position="259"/>
    </location>
</feature>
<proteinExistence type="inferred from homology"/>
<dbReference type="KEGG" id="ptaw:DW352_09245"/>
<evidence type="ECO:0000256" key="2">
    <source>
        <dbReference type="ARBA" id="ARBA00010742"/>
    </source>
</evidence>
<dbReference type="Gene3D" id="3.40.190.10">
    <property type="entry name" value="Periplasmic binding protein-like II"/>
    <property type="match status" value="2"/>
</dbReference>
<evidence type="ECO:0000256" key="4">
    <source>
        <dbReference type="SAM" id="SignalP"/>
    </source>
</evidence>
<evidence type="ECO:0000256" key="3">
    <source>
        <dbReference type="ARBA" id="ARBA00022729"/>
    </source>
</evidence>
<dbReference type="PANTHER" id="PTHR30024:SF47">
    <property type="entry name" value="TAURINE-BINDING PERIPLASMIC PROTEIN"/>
    <property type="match status" value="1"/>
</dbReference>
<comment type="similarity">
    <text evidence="2">Belongs to the bacterial solute-binding protein SsuA/TauA family.</text>
</comment>
<feature type="signal peptide" evidence="4">
    <location>
        <begin position="1"/>
        <end position="27"/>
    </location>
</feature>
<evidence type="ECO:0000313" key="6">
    <source>
        <dbReference type="EMBL" id="AXK80678.1"/>
    </source>
</evidence>
<keyword evidence="7" id="KW-1185">Reference proteome</keyword>
<dbReference type="OrthoDB" id="9815602at2"/>
<dbReference type="EMBL" id="CP031417">
    <property type="protein sequence ID" value="AXK80678.1"/>
    <property type="molecule type" value="Genomic_DNA"/>
</dbReference>
<dbReference type="Proteomes" id="UP000254889">
    <property type="component" value="Chromosome"/>
</dbReference>
<dbReference type="SUPFAM" id="SSF53850">
    <property type="entry name" value="Periplasmic binding protein-like II"/>
    <property type="match status" value="1"/>
</dbReference>